<dbReference type="PROSITE" id="PS50995">
    <property type="entry name" value="HTH_MARR_2"/>
    <property type="match status" value="1"/>
</dbReference>
<evidence type="ECO:0000259" key="10">
    <source>
        <dbReference type="PROSITE" id="PS50995"/>
    </source>
</evidence>
<evidence type="ECO:0000256" key="8">
    <source>
        <dbReference type="ARBA" id="ARBA00047188"/>
    </source>
</evidence>
<dbReference type="OMA" id="VNKSTMV"/>
<dbReference type="InterPro" id="IPR011991">
    <property type="entry name" value="ArsR-like_HTH"/>
</dbReference>
<comment type="similarity">
    <text evidence="7">Belongs to the SarZ family.</text>
</comment>
<evidence type="ECO:0000256" key="9">
    <source>
        <dbReference type="ARBA" id="ARBA00047207"/>
    </source>
</evidence>
<keyword evidence="5" id="KW-0804">Transcription</keyword>
<evidence type="ECO:0000256" key="4">
    <source>
        <dbReference type="ARBA" id="ARBA00023125"/>
    </source>
</evidence>
<proteinExistence type="inferred from homology"/>
<keyword evidence="4" id="KW-0238">DNA-binding</keyword>
<dbReference type="Gene3D" id="1.10.10.10">
    <property type="entry name" value="Winged helix-like DNA-binding domain superfamily/Winged helix DNA-binding domain"/>
    <property type="match status" value="1"/>
</dbReference>
<gene>
    <name evidence="11" type="ORF">HA332_12770</name>
</gene>
<dbReference type="PANTHER" id="PTHR42756:SF1">
    <property type="entry name" value="TRANSCRIPTIONAL REPRESSOR OF EMRAB OPERON"/>
    <property type="match status" value="1"/>
</dbReference>
<dbReference type="PROSITE" id="PS01117">
    <property type="entry name" value="HTH_MARR_1"/>
    <property type="match status" value="1"/>
</dbReference>
<dbReference type="InterPro" id="IPR055166">
    <property type="entry name" value="Transc_reg_Sar_Rot_HTH"/>
</dbReference>
<name>A0A832T4U5_9CREN</name>
<evidence type="ECO:0000313" key="11">
    <source>
        <dbReference type="EMBL" id="HII75207.1"/>
    </source>
</evidence>
<evidence type="ECO:0000256" key="3">
    <source>
        <dbReference type="ARBA" id="ARBA00023026"/>
    </source>
</evidence>
<dbReference type="GO" id="GO:0003677">
    <property type="term" value="F:DNA binding"/>
    <property type="evidence" value="ECO:0007669"/>
    <property type="project" value="UniProtKB-KW"/>
</dbReference>
<comment type="subcellular location">
    <subcellularLocation>
        <location evidence="1">Cytoplasm</location>
    </subcellularLocation>
</comment>
<dbReference type="AlphaFoldDB" id="A0A832T4U5"/>
<sequence>MEPWEIVLKGNKKFRRLLQKEAEKFGLSYTEVQVLYFLKNGEKNVTSLANFADVNKSTMVEVLDKLEKKGFIIRERDTQDRRVVIVKITDAGLKILEDVRGKYKELIVSLLSKIKDPSCVVEFFEILINEAEKDDTI</sequence>
<accession>A0A832T4U5</accession>
<evidence type="ECO:0000256" key="1">
    <source>
        <dbReference type="ARBA" id="ARBA00004496"/>
    </source>
</evidence>
<evidence type="ECO:0000256" key="2">
    <source>
        <dbReference type="ARBA" id="ARBA00023015"/>
    </source>
</evidence>
<dbReference type="EMBL" id="DUJO01000052">
    <property type="protein sequence ID" value="HII75207.1"/>
    <property type="molecule type" value="Genomic_DNA"/>
</dbReference>
<evidence type="ECO:0000313" key="12">
    <source>
        <dbReference type="Proteomes" id="UP000646844"/>
    </source>
</evidence>
<dbReference type="RefSeq" id="WP_052846786.1">
    <property type="nucleotide sequence ID" value="NZ_BAABQO010000001.1"/>
</dbReference>
<comment type="caution">
    <text evidence="11">The sequence shown here is derived from an EMBL/GenBank/DDBJ whole genome shotgun (WGS) entry which is preliminary data.</text>
</comment>
<dbReference type="SMART" id="SM00347">
    <property type="entry name" value="HTH_MARR"/>
    <property type="match status" value="1"/>
</dbReference>
<dbReference type="SUPFAM" id="SSF46785">
    <property type="entry name" value="Winged helix' DNA-binding domain"/>
    <property type="match status" value="1"/>
</dbReference>
<organism evidence="11 12">
    <name type="scientific">Sulfurisphaera tokodaii</name>
    <dbReference type="NCBI Taxonomy" id="111955"/>
    <lineage>
        <taxon>Archaea</taxon>
        <taxon>Thermoproteota</taxon>
        <taxon>Thermoprotei</taxon>
        <taxon>Sulfolobales</taxon>
        <taxon>Sulfolobaceae</taxon>
        <taxon>Sulfurisphaera</taxon>
    </lineage>
</organism>
<dbReference type="Proteomes" id="UP000646844">
    <property type="component" value="Unassembled WGS sequence"/>
</dbReference>
<keyword evidence="2" id="KW-0805">Transcription regulation</keyword>
<evidence type="ECO:0000256" key="7">
    <source>
        <dbReference type="ARBA" id="ARBA00046337"/>
    </source>
</evidence>
<protein>
    <recommendedName>
        <fullName evidence="6">HTH-type transcriptional regulator MgrA</fullName>
    </recommendedName>
    <alternativeName>
        <fullName evidence="8">HTH-type transcriptional regulator SarZ</fullName>
    </alternativeName>
    <alternativeName>
        <fullName evidence="9">Staphylococcal accessory regulator Z</fullName>
    </alternativeName>
</protein>
<dbReference type="InterPro" id="IPR000835">
    <property type="entry name" value="HTH_MarR-typ"/>
</dbReference>
<dbReference type="Pfam" id="PF22381">
    <property type="entry name" value="Staph_reg_Sar_Rot"/>
    <property type="match status" value="1"/>
</dbReference>
<dbReference type="InterPro" id="IPR036390">
    <property type="entry name" value="WH_DNA-bd_sf"/>
</dbReference>
<evidence type="ECO:0000256" key="6">
    <source>
        <dbReference type="ARBA" id="ARBA00040307"/>
    </source>
</evidence>
<dbReference type="PANTHER" id="PTHR42756">
    <property type="entry name" value="TRANSCRIPTIONAL REGULATOR, MARR"/>
    <property type="match status" value="1"/>
</dbReference>
<feature type="domain" description="HTH marR-type" evidence="10">
    <location>
        <begin position="1"/>
        <end position="133"/>
    </location>
</feature>
<dbReference type="InterPro" id="IPR023187">
    <property type="entry name" value="Tscrpt_reg_MarR-type_CS"/>
</dbReference>
<dbReference type="CDD" id="cd00090">
    <property type="entry name" value="HTH_ARSR"/>
    <property type="match status" value="1"/>
</dbReference>
<dbReference type="InterPro" id="IPR036388">
    <property type="entry name" value="WH-like_DNA-bd_sf"/>
</dbReference>
<reference evidence="11" key="1">
    <citation type="journal article" date="2020" name="bioRxiv">
        <title>A rank-normalized archaeal taxonomy based on genome phylogeny resolves widespread incomplete and uneven classifications.</title>
        <authorList>
            <person name="Rinke C."/>
            <person name="Chuvochina M."/>
            <person name="Mussig A.J."/>
            <person name="Chaumeil P.-A."/>
            <person name="Waite D.W."/>
            <person name="Whitman W.B."/>
            <person name="Parks D.H."/>
            <person name="Hugenholtz P."/>
        </authorList>
    </citation>
    <scope>NUCLEOTIDE SEQUENCE</scope>
    <source>
        <strain evidence="11">UBA8838</strain>
    </source>
</reference>
<dbReference type="GeneID" id="1460470"/>
<dbReference type="PRINTS" id="PR00598">
    <property type="entry name" value="HTHMARR"/>
</dbReference>
<dbReference type="GO" id="GO:0003700">
    <property type="term" value="F:DNA-binding transcription factor activity"/>
    <property type="evidence" value="ECO:0007669"/>
    <property type="project" value="InterPro"/>
</dbReference>
<keyword evidence="3" id="KW-0843">Virulence</keyword>
<evidence type="ECO:0000256" key="5">
    <source>
        <dbReference type="ARBA" id="ARBA00023163"/>
    </source>
</evidence>